<dbReference type="GO" id="GO:0008535">
    <property type="term" value="P:respiratory chain complex IV assembly"/>
    <property type="evidence" value="ECO:0007669"/>
    <property type="project" value="InterPro"/>
</dbReference>
<dbReference type="InterPro" id="IPR036549">
    <property type="entry name" value="CX6/COA6-like_sf"/>
</dbReference>
<organism evidence="4 5">
    <name type="scientific">Paramuricea clavata</name>
    <name type="common">Red gorgonian</name>
    <name type="synonym">Violescent sea-whip</name>
    <dbReference type="NCBI Taxonomy" id="317549"/>
    <lineage>
        <taxon>Eukaryota</taxon>
        <taxon>Metazoa</taxon>
        <taxon>Cnidaria</taxon>
        <taxon>Anthozoa</taxon>
        <taxon>Octocorallia</taxon>
        <taxon>Malacalcyonacea</taxon>
        <taxon>Plexauridae</taxon>
        <taxon>Paramuricea</taxon>
    </lineage>
</organism>
<evidence type="ECO:0000256" key="1">
    <source>
        <dbReference type="ARBA" id="ARBA00004173"/>
    </source>
</evidence>
<evidence type="ECO:0000313" key="4">
    <source>
        <dbReference type="EMBL" id="CAB3996440.1"/>
    </source>
</evidence>
<proteinExistence type="predicted"/>
<dbReference type="PANTHER" id="PTHR46690:SF1">
    <property type="entry name" value="CYTOCHROME C OXIDASE ASSEMBLY FACTOR 6 HOMOLOG"/>
    <property type="match status" value="1"/>
</dbReference>
<reference evidence="4" key="1">
    <citation type="submission" date="2020-04" db="EMBL/GenBank/DDBJ databases">
        <authorList>
            <person name="Alioto T."/>
            <person name="Alioto T."/>
            <person name="Gomez Garrido J."/>
        </authorList>
    </citation>
    <scope>NUCLEOTIDE SEQUENCE</scope>
    <source>
        <strain evidence="4">A484AB</strain>
    </source>
</reference>
<name>A0A7D9I366_PARCT</name>
<dbReference type="InterPro" id="IPR048280">
    <property type="entry name" value="COX6B-like"/>
</dbReference>
<gene>
    <name evidence="4" type="ORF">PACLA_8A067636</name>
</gene>
<evidence type="ECO:0000256" key="2">
    <source>
        <dbReference type="ARBA" id="ARBA00023128"/>
    </source>
</evidence>
<dbReference type="OrthoDB" id="16284at2759"/>
<keyword evidence="5" id="KW-1185">Reference proteome</keyword>
<keyword evidence="3" id="KW-1015">Disulfide bond</keyword>
<evidence type="ECO:0000256" key="3">
    <source>
        <dbReference type="ARBA" id="ARBA00023157"/>
    </source>
</evidence>
<dbReference type="GO" id="GO:0042775">
    <property type="term" value="P:mitochondrial ATP synthesis coupled electron transport"/>
    <property type="evidence" value="ECO:0007669"/>
    <property type="project" value="TreeGrafter"/>
</dbReference>
<keyword evidence="2" id="KW-0496">Mitochondrion</keyword>
<protein>
    <submittedName>
        <fullName evidence="4">Cytochrome c oxidase assembly factor 6 homolog</fullName>
    </submittedName>
</protein>
<dbReference type="GO" id="GO:0005739">
    <property type="term" value="C:mitochondrion"/>
    <property type="evidence" value="ECO:0007669"/>
    <property type="project" value="UniProtKB-SubCell"/>
</dbReference>
<comment type="caution">
    <text evidence="4">The sequence shown here is derived from an EMBL/GenBank/DDBJ whole genome shotgun (WGS) entry which is preliminary data.</text>
</comment>
<evidence type="ECO:0000313" key="5">
    <source>
        <dbReference type="Proteomes" id="UP001152795"/>
    </source>
</evidence>
<dbReference type="AlphaFoldDB" id="A0A7D9I366"/>
<dbReference type="InterPro" id="IPR042289">
    <property type="entry name" value="COA6"/>
</dbReference>
<dbReference type="SUPFAM" id="SSF47694">
    <property type="entry name" value="Cytochrome c oxidase subunit h"/>
    <property type="match status" value="1"/>
</dbReference>
<dbReference type="Gene3D" id="1.10.10.140">
    <property type="entry name" value="Cytochrome c oxidase, subunit VIb"/>
    <property type="match status" value="1"/>
</dbReference>
<dbReference type="PANTHER" id="PTHR46690">
    <property type="entry name" value="CYTOCHROME C OXIDASE ASSEMBLY FACTOR 6 HOMOLOG"/>
    <property type="match status" value="1"/>
</dbReference>
<dbReference type="Pfam" id="PF02297">
    <property type="entry name" value="COX6B"/>
    <property type="match status" value="1"/>
</dbReference>
<dbReference type="Proteomes" id="UP001152795">
    <property type="component" value="Unassembled WGS sequence"/>
</dbReference>
<dbReference type="EMBL" id="CACRXK020002870">
    <property type="protein sequence ID" value="CAB3996440.1"/>
    <property type="molecule type" value="Genomic_DNA"/>
</dbReference>
<accession>A0A7D9I366</accession>
<comment type="subcellular location">
    <subcellularLocation>
        <location evidence="1">Mitochondrion</location>
    </subcellularLocation>
</comment>
<sequence length="75" mass="9208">MPAPNANSRQLCYEARDKYYECRDKNPDKTEVCEEFRKMFEKSCLPSWVKHFDRKRVYEEYKKKLNTEGYKLTDE</sequence>